<organism evidence="1 2">
    <name type="scientific">Vanrija pseudolonga</name>
    <dbReference type="NCBI Taxonomy" id="143232"/>
    <lineage>
        <taxon>Eukaryota</taxon>
        <taxon>Fungi</taxon>
        <taxon>Dikarya</taxon>
        <taxon>Basidiomycota</taxon>
        <taxon>Agaricomycotina</taxon>
        <taxon>Tremellomycetes</taxon>
        <taxon>Trichosporonales</taxon>
        <taxon>Trichosporonaceae</taxon>
        <taxon>Vanrija</taxon>
    </lineage>
</organism>
<name>A0AAF0YFN5_9TREE</name>
<dbReference type="RefSeq" id="XP_062628976.1">
    <property type="nucleotide sequence ID" value="XM_062772992.1"/>
</dbReference>
<gene>
    <name evidence="1" type="ORF">LOC62_04G006424</name>
</gene>
<sequence>MLARRHDPESPGPGRGPNRLVLWVEGAFNRLNWAASEAGEMPLADPLAPLRAWLGEEPWDADDETSSIVEFPVVCNGDYAALIGVLNACSLRYVDLRYDRFPLEGDPAHLGRALLDGLTAPVQELDAHVTESSMYYSASDASLDSLLGYLLSERGNRAQVVNVYTAHLDAVQLARLGDAVERHACIEDARASRTEYIDALEDSERTAQHVRLKGLFARNKERNERVRVAALRALSPARVLLHAKQGGDASAFARLPNEVVQHIVRMTEDDLSDRQWGTLLRHVADRAASAAVFAEVRRLEMLEEMDGREIADEWLYNGGFWYEGTA</sequence>
<dbReference type="GeneID" id="87809647"/>
<evidence type="ECO:0000313" key="1">
    <source>
        <dbReference type="EMBL" id="WOO82944.1"/>
    </source>
</evidence>
<dbReference type="Proteomes" id="UP000827549">
    <property type="component" value="Chromosome 4"/>
</dbReference>
<proteinExistence type="predicted"/>
<evidence type="ECO:0000313" key="2">
    <source>
        <dbReference type="Proteomes" id="UP000827549"/>
    </source>
</evidence>
<keyword evidence="2" id="KW-1185">Reference proteome</keyword>
<protein>
    <submittedName>
        <fullName evidence="1">Uncharacterized protein</fullName>
    </submittedName>
</protein>
<dbReference type="AlphaFoldDB" id="A0AAF0YFN5"/>
<dbReference type="EMBL" id="CP086717">
    <property type="protein sequence ID" value="WOO82944.1"/>
    <property type="molecule type" value="Genomic_DNA"/>
</dbReference>
<reference evidence="1" key="1">
    <citation type="submission" date="2023-10" db="EMBL/GenBank/DDBJ databases">
        <authorList>
            <person name="Noh H."/>
        </authorList>
    </citation>
    <scope>NUCLEOTIDE SEQUENCE</scope>
    <source>
        <strain evidence="1">DUCC4014</strain>
    </source>
</reference>
<accession>A0AAF0YFN5</accession>